<feature type="domain" description="Putative auto-transporter adhesin head GIN" evidence="2">
    <location>
        <begin position="42"/>
        <end position="182"/>
    </location>
</feature>
<dbReference type="InterPro" id="IPR021255">
    <property type="entry name" value="DUF2807"/>
</dbReference>
<accession>H1Y5F8</accession>
<dbReference type="AlphaFoldDB" id="H1Y5F8"/>
<dbReference type="eggNOG" id="ENOG503494A">
    <property type="taxonomic scope" value="Bacteria"/>
</dbReference>
<organism evidence="3 4">
    <name type="scientific">Mucilaginibacter paludis DSM 18603</name>
    <dbReference type="NCBI Taxonomy" id="714943"/>
    <lineage>
        <taxon>Bacteria</taxon>
        <taxon>Pseudomonadati</taxon>
        <taxon>Bacteroidota</taxon>
        <taxon>Sphingobacteriia</taxon>
        <taxon>Sphingobacteriales</taxon>
        <taxon>Sphingobacteriaceae</taxon>
        <taxon>Mucilaginibacter</taxon>
    </lineage>
</organism>
<dbReference type="Proteomes" id="UP000002774">
    <property type="component" value="Chromosome"/>
</dbReference>
<proteinExistence type="predicted"/>
<reference evidence="3" key="1">
    <citation type="submission" date="2011-09" db="EMBL/GenBank/DDBJ databases">
        <title>The permanent draft genome of Mucilaginibacter paludis DSM 18603.</title>
        <authorList>
            <consortium name="US DOE Joint Genome Institute (JGI-PGF)"/>
            <person name="Lucas S."/>
            <person name="Han J."/>
            <person name="Lapidus A."/>
            <person name="Bruce D."/>
            <person name="Goodwin L."/>
            <person name="Pitluck S."/>
            <person name="Peters L."/>
            <person name="Kyrpides N."/>
            <person name="Mavromatis K."/>
            <person name="Ivanova N."/>
            <person name="Mikhailova N."/>
            <person name="Held B."/>
            <person name="Detter J.C."/>
            <person name="Tapia R."/>
            <person name="Han C."/>
            <person name="Land M."/>
            <person name="Hauser L."/>
            <person name="Markowitz V."/>
            <person name="Cheng J.-F."/>
            <person name="Hugenholtz P."/>
            <person name="Woyke T."/>
            <person name="Wu D."/>
            <person name="Tindall B."/>
            <person name="Brambilla E."/>
            <person name="Klenk H.-P."/>
            <person name="Eisen J.A."/>
        </authorList>
    </citation>
    <scope>NUCLEOTIDE SEQUENCE [LARGE SCALE GENOMIC DNA]</scope>
    <source>
        <strain evidence="3">DSM 18603</strain>
    </source>
</reference>
<sequence>MKTTILSIATILFLVFSVSSKTFAASKNNDATTMLSGISHINQIEVHGNVELYVTSGVSDKVKVYDTYYNQNALVQEQNGVLRISSYKAEKLVVWVTAEDLRSVTAYDNASIKSFGKFSGIEFSLNLNNNASAQFDMDCYKTNIILNDSAKADIVGNATQSYMVINHSATVNTTNFTAEQFTQKRLIAAVAAKQVSDELAFN</sequence>
<dbReference type="OrthoDB" id="796727at2"/>
<evidence type="ECO:0000256" key="1">
    <source>
        <dbReference type="SAM" id="SignalP"/>
    </source>
</evidence>
<dbReference type="Gene3D" id="2.160.20.120">
    <property type="match status" value="1"/>
</dbReference>
<evidence type="ECO:0000259" key="2">
    <source>
        <dbReference type="Pfam" id="PF10988"/>
    </source>
</evidence>
<evidence type="ECO:0000313" key="3">
    <source>
        <dbReference type="EMBL" id="EHQ29310.1"/>
    </source>
</evidence>
<dbReference type="Pfam" id="PF10988">
    <property type="entry name" value="DUF2807"/>
    <property type="match status" value="1"/>
</dbReference>
<dbReference type="HOGENOM" id="CLU_1353401_0_0_10"/>
<dbReference type="STRING" id="714943.Mucpa_5235"/>
<feature type="signal peptide" evidence="1">
    <location>
        <begin position="1"/>
        <end position="24"/>
    </location>
</feature>
<gene>
    <name evidence="3" type="ORF">Mucpa_5235</name>
</gene>
<name>H1Y5F8_9SPHI</name>
<protein>
    <recommendedName>
        <fullName evidence="2">Putative auto-transporter adhesin head GIN domain-containing protein</fullName>
    </recommendedName>
</protein>
<feature type="chain" id="PRO_5003558211" description="Putative auto-transporter adhesin head GIN domain-containing protein" evidence="1">
    <location>
        <begin position="25"/>
        <end position="202"/>
    </location>
</feature>
<dbReference type="RefSeq" id="WP_008510430.1">
    <property type="nucleotide sequence ID" value="NZ_CM001403.1"/>
</dbReference>
<keyword evidence="1" id="KW-0732">Signal</keyword>
<dbReference type="EMBL" id="CM001403">
    <property type="protein sequence ID" value="EHQ29310.1"/>
    <property type="molecule type" value="Genomic_DNA"/>
</dbReference>
<evidence type="ECO:0000313" key="4">
    <source>
        <dbReference type="Proteomes" id="UP000002774"/>
    </source>
</evidence>
<keyword evidence="4" id="KW-1185">Reference proteome</keyword>